<accession>A0AAV2TN87</accession>
<dbReference type="EMBL" id="CAXLJL010000512">
    <property type="protein sequence ID" value="CAL5138683.1"/>
    <property type="molecule type" value="Genomic_DNA"/>
</dbReference>
<dbReference type="Pfam" id="PF07773">
    <property type="entry name" value="TCTN_DUF1619"/>
    <property type="match status" value="1"/>
</dbReference>
<dbReference type="PANTHER" id="PTHR14611:SF2">
    <property type="entry name" value="TECTONIC"/>
    <property type="match status" value="1"/>
</dbReference>
<organism evidence="2 3">
    <name type="scientific">Calicophoron daubneyi</name>
    <name type="common">Rumen fluke</name>
    <name type="synonym">Paramphistomum daubneyi</name>
    <dbReference type="NCBI Taxonomy" id="300641"/>
    <lineage>
        <taxon>Eukaryota</taxon>
        <taxon>Metazoa</taxon>
        <taxon>Spiralia</taxon>
        <taxon>Lophotrochozoa</taxon>
        <taxon>Platyhelminthes</taxon>
        <taxon>Trematoda</taxon>
        <taxon>Digenea</taxon>
        <taxon>Plagiorchiida</taxon>
        <taxon>Pronocephalata</taxon>
        <taxon>Paramphistomoidea</taxon>
        <taxon>Paramphistomidae</taxon>
        <taxon>Calicophoron</taxon>
    </lineage>
</organism>
<dbReference type="InterPro" id="IPR011677">
    <property type="entry name" value="TCTN1-3_dom"/>
</dbReference>
<evidence type="ECO:0000313" key="2">
    <source>
        <dbReference type="EMBL" id="CAL5138683.1"/>
    </source>
</evidence>
<gene>
    <name evidence="2" type="ORF">CDAUBV1_LOCUS13500</name>
</gene>
<comment type="caution">
    <text evidence="2">The sequence shown here is derived from an EMBL/GenBank/DDBJ whole genome shotgun (WGS) entry which is preliminary data.</text>
</comment>
<dbReference type="AlphaFoldDB" id="A0AAV2TN87"/>
<dbReference type="GO" id="GO:0060271">
    <property type="term" value="P:cilium assembly"/>
    <property type="evidence" value="ECO:0007669"/>
    <property type="project" value="TreeGrafter"/>
</dbReference>
<sequence>MVQRKIAWGHDGAGETKACVHIKPREGMNTGNKKQCTSVCTQQTVSVREQSKNVIELPERHPKEKFLVNFTSSCQRLLVINDQGASCLSLPTLKTFTEGIRIPLLSLAAANEDANGTLAARFMPFKEVNCQDELKISQPCPVGPPTFSGSAGTCSSVVTSIIYIFGYNQTGLTRAYVNATVEHNLTSTFKQKFTVLFLEDANFQLPSSVVLTQPDPTDYYSGAPGYRVRYPVRSGVYQGTGKIQMHPIPETNPDQAGGRQYGWWAVPAGGEFTALQTFSVPTATIRFGVDLTTVCLLRYTGNISGNGAVSQCQQLSDRITAVLNTNYTPPTHVASWGNLSVHSLKEWIPVTVIETNPGNITAGYRSCHKVVLGQTIRIVYTRNGSLDNPQNRILAVQRYLHRGSVQFQCGGRFCTPNNPDLQQTKPIVTVVKFVDATITPNDRIRESANQYGDIFYPFYVDDAASVMED</sequence>
<proteinExistence type="predicted"/>
<dbReference type="Proteomes" id="UP001497525">
    <property type="component" value="Unassembled WGS sequence"/>
</dbReference>
<reference evidence="2" key="1">
    <citation type="submission" date="2024-06" db="EMBL/GenBank/DDBJ databases">
        <authorList>
            <person name="Liu X."/>
            <person name="Lenzi L."/>
            <person name="Haldenby T S."/>
            <person name="Uol C."/>
        </authorList>
    </citation>
    <scope>NUCLEOTIDE SEQUENCE</scope>
</reference>
<dbReference type="InterPro" id="IPR040354">
    <property type="entry name" value="TCTN1-3"/>
</dbReference>
<evidence type="ECO:0000313" key="3">
    <source>
        <dbReference type="Proteomes" id="UP001497525"/>
    </source>
</evidence>
<protein>
    <recommendedName>
        <fullName evidence="1">Tectonic-1-3 domain-containing protein</fullName>
    </recommendedName>
</protein>
<evidence type="ECO:0000259" key="1">
    <source>
        <dbReference type="Pfam" id="PF07773"/>
    </source>
</evidence>
<feature type="domain" description="Tectonic-1-3" evidence="1">
    <location>
        <begin position="284"/>
        <end position="407"/>
    </location>
</feature>
<name>A0AAV2TN87_CALDB</name>
<dbReference type="PANTHER" id="PTHR14611">
    <property type="entry name" value="TECTONIC FAMILY MEMBER"/>
    <property type="match status" value="1"/>
</dbReference>